<accession>W9Y7V3</accession>
<dbReference type="AlphaFoldDB" id="W9Y7V3"/>
<dbReference type="Gene3D" id="1.20.1250.20">
    <property type="entry name" value="MFS general substrate transporter like domains"/>
    <property type="match status" value="1"/>
</dbReference>
<dbReference type="PROSITE" id="PS50850">
    <property type="entry name" value="MFS"/>
    <property type="match status" value="1"/>
</dbReference>
<evidence type="ECO:0000256" key="2">
    <source>
        <dbReference type="ARBA" id="ARBA00010992"/>
    </source>
</evidence>
<dbReference type="GO" id="GO:0022857">
    <property type="term" value="F:transmembrane transporter activity"/>
    <property type="evidence" value="ECO:0007669"/>
    <property type="project" value="InterPro"/>
</dbReference>
<dbReference type="HOGENOM" id="CLU_001265_43_5_1"/>
<evidence type="ECO:0000313" key="10">
    <source>
        <dbReference type="EMBL" id="EXJ88907.1"/>
    </source>
</evidence>
<feature type="domain" description="Major facilitator superfamily (MFS) profile" evidence="9">
    <location>
        <begin position="105"/>
        <end position="546"/>
    </location>
</feature>
<feature type="transmembrane region" description="Helical" evidence="8">
    <location>
        <begin position="392"/>
        <end position="413"/>
    </location>
</feature>
<dbReference type="RefSeq" id="XP_007730304.1">
    <property type="nucleotide sequence ID" value="XM_007732114.1"/>
</dbReference>
<dbReference type="eggNOG" id="KOG0254">
    <property type="taxonomic scope" value="Eukaryota"/>
</dbReference>
<evidence type="ECO:0000313" key="11">
    <source>
        <dbReference type="Proteomes" id="UP000019478"/>
    </source>
</evidence>
<dbReference type="InterPro" id="IPR050814">
    <property type="entry name" value="Myo-inositol_Transporter"/>
</dbReference>
<dbReference type="GO" id="GO:0016020">
    <property type="term" value="C:membrane"/>
    <property type="evidence" value="ECO:0007669"/>
    <property type="project" value="UniProtKB-SubCell"/>
</dbReference>
<gene>
    <name evidence="10" type="ORF">A1O3_01971</name>
</gene>
<dbReference type="Pfam" id="PF00083">
    <property type="entry name" value="Sugar_tr"/>
    <property type="match status" value="1"/>
</dbReference>
<dbReference type="GO" id="GO:0015791">
    <property type="term" value="P:polyol transmembrane transport"/>
    <property type="evidence" value="ECO:0007669"/>
    <property type="project" value="UniProtKB-ARBA"/>
</dbReference>
<dbReference type="STRING" id="1182542.W9Y7V3"/>
<dbReference type="InterPro" id="IPR020846">
    <property type="entry name" value="MFS_dom"/>
</dbReference>
<dbReference type="InterPro" id="IPR005828">
    <property type="entry name" value="MFS_sugar_transport-like"/>
</dbReference>
<dbReference type="OrthoDB" id="5290825at2759"/>
<dbReference type="PANTHER" id="PTHR48020">
    <property type="entry name" value="PROTON MYO-INOSITOL COTRANSPORTER"/>
    <property type="match status" value="1"/>
</dbReference>
<feature type="transmembrane region" description="Helical" evidence="8">
    <location>
        <begin position="491"/>
        <end position="511"/>
    </location>
</feature>
<reference evidence="10 11" key="1">
    <citation type="submission" date="2013-03" db="EMBL/GenBank/DDBJ databases">
        <title>The Genome Sequence of Capronia epimyces CBS 606.96.</title>
        <authorList>
            <consortium name="The Broad Institute Genomics Platform"/>
            <person name="Cuomo C."/>
            <person name="de Hoog S."/>
            <person name="Gorbushina A."/>
            <person name="Walker B."/>
            <person name="Young S.K."/>
            <person name="Zeng Q."/>
            <person name="Gargeya S."/>
            <person name="Fitzgerald M."/>
            <person name="Haas B."/>
            <person name="Abouelleil A."/>
            <person name="Allen A.W."/>
            <person name="Alvarado L."/>
            <person name="Arachchi H.M."/>
            <person name="Berlin A.M."/>
            <person name="Chapman S.B."/>
            <person name="Gainer-Dewar J."/>
            <person name="Goldberg J."/>
            <person name="Griggs A."/>
            <person name="Gujja S."/>
            <person name="Hansen M."/>
            <person name="Howarth C."/>
            <person name="Imamovic A."/>
            <person name="Ireland A."/>
            <person name="Larimer J."/>
            <person name="McCowan C."/>
            <person name="Murphy C."/>
            <person name="Pearson M."/>
            <person name="Poon T.W."/>
            <person name="Priest M."/>
            <person name="Roberts A."/>
            <person name="Saif S."/>
            <person name="Shea T."/>
            <person name="Sisk P."/>
            <person name="Sykes S."/>
            <person name="Wortman J."/>
            <person name="Nusbaum C."/>
            <person name="Birren B."/>
        </authorList>
    </citation>
    <scope>NUCLEOTIDE SEQUENCE [LARGE SCALE GENOMIC DNA]</scope>
    <source>
        <strain evidence="10 11">CBS 606.96</strain>
    </source>
</reference>
<feature type="transmembrane region" description="Helical" evidence="8">
    <location>
        <begin position="452"/>
        <end position="470"/>
    </location>
</feature>
<protein>
    <recommendedName>
        <fullName evidence="9">Major facilitator superfamily (MFS) profile domain-containing protein</fullName>
    </recommendedName>
</protein>
<organism evidence="10 11">
    <name type="scientific">Capronia epimyces CBS 606.96</name>
    <dbReference type="NCBI Taxonomy" id="1182542"/>
    <lineage>
        <taxon>Eukaryota</taxon>
        <taxon>Fungi</taxon>
        <taxon>Dikarya</taxon>
        <taxon>Ascomycota</taxon>
        <taxon>Pezizomycotina</taxon>
        <taxon>Eurotiomycetes</taxon>
        <taxon>Chaetothyriomycetidae</taxon>
        <taxon>Chaetothyriales</taxon>
        <taxon>Herpotrichiellaceae</taxon>
        <taxon>Capronia</taxon>
    </lineage>
</organism>
<dbReference type="PANTHER" id="PTHR48020:SF4">
    <property type="entry name" value="SYMPORT, PUTATIVE (AFU_ORTHOLOGUE AFUA_3G11790)-RELATED"/>
    <property type="match status" value="1"/>
</dbReference>
<keyword evidence="11" id="KW-1185">Reference proteome</keyword>
<evidence type="ECO:0000256" key="5">
    <source>
        <dbReference type="ARBA" id="ARBA00022989"/>
    </source>
</evidence>
<dbReference type="SUPFAM" id="SSF103473">
    <property type="entry name" value="MFS general substrate transporter"/>
    <property type="match status" value="1"/>
</dbReference>
<sequence>MSKPAADHYESLASIPAGSSAHRDLSATELPSDGDIPRPVDLGDVHCFVQRHHLAHHTVVFEKAAIIVLGETPLSSVPGITATELRALQQETENKWKQPKTLYFTILVCSIGAVEQGWAQTAMNGANLGIPKAFGIDSNSKHDAFLLGLINSGIFLSVCLLGAWLSGPINHRLGRRGAVFVGSLICLVSNTGSSLSLNWPQLLAFRFILGAGLGINASTVSVYAAEVTPPLIRGGIAVSWQLWTAFGIFLGFVANTAVYNYGDEAWRLQLAGPVLPTIPLLLTVYFCPESPQWFVKNGQRYNLAFQSLCRVRNSELQAAKEIYSTYLLRRAQSKLDSREVSWSKKIAELFTIPRNRRAITASYVVMLSQQLCGINIIAYYSSTIFADSGFSAFGALLASCVFGFVNFLGAFPAVLTMDTFGRRSLLLLTLPMMAVTMLGAGFSFNIPADRPAHFGFVAALIYLFCALYSPGMGPVPFTYSAEVFPLSHREIGMSFAVATASFWATVLSLTFPRILTVLQPQGAFALYAALNIVALVLVFLFVPETRLKTLDELDHVFSIPTRTFIKYQLTEYLSWFTRRYILWQKNADLHPLTVGEEYQALVETDYEEEDMP</sequence>
<feature type="transmembrane region" description="Helical" evidence="8">
    <location>
        <begin position="358"/>
        <end position="380"/>
    </location>
</feature>
<keyword evidence="3 7" id="KW-0813">Transport</keyword>
<feature type="transmembrane region" description="Helical" evidence="8">
    <location>
        <begin position="203"/>
        <end position="225"/>
    </location>
</feature>
<dbReference type="NCBIfam" id="TIGR00879">
    <property type="entry name" value="SP"/>
    <property type="match status" value="1"/>
</dbReference>
<dbReference type="Proteomes" id="UP000019478">
    <property type="component" value="Unassembled WGS sequence"/>
</dbReference>
<dbReference type="EMBL" id="AMGY01000002">
    <property type="protein sequence ID" value="EXJ88907.1"/>
    <property type="molecule type" value="Genomic_DNA"/>
</dbReference>
<comment type="similarity">
    <text evidence="2 7">Belongs to the major facilitator superfamily. Sugar transporter (TC 2.A.1.1) family.</text>
</comment>
<keyword evidence="6 8" id="KW-0472">Membrane</keyword>
<dbReference type="GO" id="GO:0015798">
    <property type="term" value="P:myo-inositol transport"/>
    <property type="evidence" value="ECO:0007669"/>
    <property type="project" value="UniProtKB-ARBA"/>
</dbReference>
<feature type="transmembrane region" description="Helical" evidence="8">
    <location>
        <begin position="425"/>
        <end position="446"/>
    </location>
</feature>
<evidence type="ECO:0000256" key="6">
    <source>
        <dbReference type="ARBA" id="ARBA00023136"/>
    </source>
</evidence>
<evidence type="ECO:0000256" key="7">
    <source>
        <dbReference type="RuleBase" id="RU003346"/>
    </source>
</evidence>
<keyword evidence="4 8" id="KW-0812">Transmembrane</keyword>
<evidence type="ECO:0000256" key="3">
    <source>
        <dbReference type="ARBA" id="ARBA00022448"/>
    </source>
</evidence>
<feature type="transmembrane region" description="Helical" evidence="8">
    <location>
        <begin position="523"/>
        <end position="542"/>
    </location>
</feature>
<evidence type="ECO:0000256" key="1">
    <source>
        <dbReference type="ARBA" id="ARBA00004141"/>
    </source>
</evidence>
<dbReference type="InterPro" id="IPR036259">
    <property type="entry name" value="MFS_trans_sf"/>
</dbReference>
<dbReference type="FunFam" id="1.20.1250.20:FF:000474">
    <property type="entry name" value="Sugar transporter, putative"/>
    <property type="match status" value="1"/>
</dbReference>
<feature type="transmembrane region" description="Helical" evidence="8">
    <location>
        <begin position="237"/>
        <end position="258"/>
    </location>
</feature>
<proteinExistence type="inferred from homology"/>
<keyword evidence="5 8" id="KW-1133">Transmembrane helix</keyword>
<dbReference type="PROSITE" id="PS00217">
    <property type="entry name" value="SUGAR_TRANSPORT_2"/>
    <property type="match status" value="1"/>
</dbReference>
<comment type="caution">
    <text evidence="10">The sequence shown here is derived from an EMBL/GenBank/DDBJ whole genome shotgun (WGS) entry which is preliminary data.</text>
</comment>
<dbReference type="GeneID" id="19166104"/>
<evidence type="ECO:0000259" key="9">
    <source>
        <dbReference type="PROSITE" id="PS50850"/>
    </source>
</evidence>
<evidence type="ECO:0000256" key="4">
    <source>
        <dbReference type="ARBA" id="ARBA00022692"/>
    </source>
</evidence>
<dbReference type="InterPro" id="IPR003663">
    <property type="entry name" value="Sugar/inositol_transpt"/>
</dbReference>
<evidence type="ECO:0000256" key="8">
    <source>
        <dbReference type="SAM" id="Phobius"/>
    </source>
</evidence>
<feature type="transmembrane region" description="Helical" evidence="8">
    <location>
        <begin position="144"/>
        <end position="165"/>
    </location>
</feature>
<comment type="subcellular location">
    <subcellularLocation>
        <location evidence="1">Membrane</location>
        <topology evidence="1">Multi-pass membrane protein</topology>
    </subcellularLocation>
</comment>
<feature type="transmembrane region" description="Helical" evidence="8">
    <location>
        <begin position="177"/>
        <end position="197"/>
    </location>
</feature>
<name>W9Y7V3_9EURO</name>
<dbReference type="PRINTS" id="PR00171">
    <property type="entry name" value="SUGRTRNSPORT"/>
</dbReference>
<dbReference type="InterPro" id="IPR005829">
    <property type="entry name" value="Sugar_transporter_CS"/>
</dbReference>